<keyword evidence="11 13" id="KW-0472">Membrane</keyword>
<dbReference type="AlphaFoldDB" id="A0A2N3PPY3"/>
<evidence type="ECO:0000313" key="14">
    <source>
        <dbReference type="EMBL" id="PKU22461.1"/>
    </source>
</evidence>
<name>A0A2N3PPY3_9PROT</name>
<sequence length="146" mass="15629">MAMTYRRGDDSGEAEPMIEINTTPLIDVMLVLLVMLIITIPIQTHAVKLDMSAAPSSISPPPPPPISIEIGADGTITWDGRAVGDGRDLEERMKTVVADLLSQPELRIRPDGRAAFKHVIAVLAAAQRRGVRNIGIVTAGQFSAPP</sequence>
<protein>
    <submittedName>
        <fullName evidence="14">Biopolymer transporter ExbD</fullName>
    </submittedName>
</protein>
<comment type="similarity">
    <text evidence="3 12">Belongs to the ExbD/TolR family.</text>
</comment>
<evidence type="ECO:0000256" key="1">
    <source>
        <dbReference type="ARBA" id="ARBA00003540"/>
    </source>
</evidence>
<dbReference type="Pfam" id="PF02472">
    <property type="entry name" value="ExbD"/>
    <property type="match status" value="1"/>
</dbReference>
<evidence type="ECO:0000256" key="9">
    <source>
        <dbReference type="ARBA" id="ARBA00022927"/>
    </source>
</evidence>
<comment type="function">
    <text evidence="1">Involved in the TonB-dependent energy-dependent transport of various receptor-bound substrates.</text>
</comment>
<evidence type="ECO:0000256" key="11">
    <source>
        <dbReference type="ARBA" id="ARBA00023136"/>
    </source>
</evidence>
<dbReference type="GO" id="GO:0015031">
    <property type="term" value="P:protein transport"/>
    <property type="evidence" value="ECO:0007669"/>
    <property type="project" value="UniProtKB-KW"/>
</dbReference>
<evidence type="ECO:0000256" key="7">
    <source>
        <dbReference type="ARBA" id="ARBA00022519"/>
    </source>
</evidence>
<keyword evidence="10 13" id="KW-1133">Transmembrane helix</keyword>
<dbReference type="Gene3D" id="3.30.420.270">
    <property type="match status" value="1"/>
</dbReference>
<keyword evidence="9 12" id="KW-0653">Protein transport</keyword>
<evidence type="ECO:0000256" key="4">
    <source>
        <dbReference type="ARBA" id="ARBA00011471"/>
    </source>
</evidence>
<keyword evidence="8 12" id="KW-0812">Transmembrane</keyword>
<evidence type="ECO:0000313" key="15">
    <source>
        <dbReference type="Proteomes" id="UP000233293"/>
    </source>
</evidence>
<evidence type="ECO:0000256" key="13">
    <source>
        <dbReference type="SAM" id="Phobius"/>
    </source>
</evidence>
<reference evidence="15" key="1">
    <citation type="submission" date="2017-12" db="EMBL/GenBank/DDBJ databases">
        <title>Draft genome sequence of Telmatospirillum siberiense 26-4b1T, an acidotolerant peatland alphaproteobacterium potentially involved in sulfur cycling.</title>
        <authorList>
            <person name="Hausmann B."/>
            <person name="Pjevac P."/>
            <person name="Schreck K."/>
            <person name="Herbold C.W."/>
            <person name="Daims H."/>
            <person name="Wagner M."/>
            <person name="Pester M."/>
            <person name="Loy A."/>
        </authorList>
    </citation>
    <scope>NUCLEOTIDE SEQUENCE [LARGE SCALE GENOMIC DNA]</scope>
    <source>
        <strain evidence="15">26-4b1</strain>
    </source>
</reference>
<evidence type="ECO:0000256" key="3">
    <source>
        <dbReference type="ARBA" id="ARBA00005811"/>
    </source>
</evidence>
<dbReference type="PANTHER" id="PTHR30558">
    <property type="entry name" value="EXBD MEMBRANE COMPONENT OF PMF-DRIVEN MACROMOLECULE IMPORT SYSTEM"/>
    <property type="match status" value="1"/>
</dbReference>
<dbReference type="RefSeq" id="WP_101252659.1">
    <property type="nucleotide sequence ID" value="NZ_PIUM01000031.1"/>
</dbReference>
<accession>A0A2N3PPY3</accession>
<evidence type="ECO:0000256" key="12">
    <source>
        <dbReference type="RuleBase" id="RU003879"/>
    </source>
</evidence>
<dbReference type="Proteomes" id="UP000233293">
    <property type="component" value="Unassembled WGS sequence"/>
</dbReference>
<evidence type="ECO:0000256" key="8">
    <source>
        <dbReference type="ARBA" id="ARBA00022692"/>
    </source>
</evidence>
<evidence type="ECO:0000256" key="2">
    <source>
        <dbReference type="ARBA" id="ARBA00004249"/>
    </source>
</evidence>
<proteinExistence type="inferred from homology"/>
<evidence type="ECO:0000256" key="6">
    <source>
        <dbReference type="ARBA" id="ARBA00022475"/>
    </source>
</evidence>
<comment type="subunit">
    <text evidence="4">The accessory proteins ExbB and ExbD seem to form a complex with TonB.</text>
</comment>
<dbReference type="EMBL" id="PIUM01000031">
    <property type="protein sequence ID" value="PKU22461.1"/>
    <property type="molecule type" value="Genomic_DNA"/>
</dbReference>
<evidence type="ECO:0000256" key="5">
    <source>
        <dbReference type="ARBA" id="ARBA00022448"/>
    </source>
</evidence>
<evidence type="ECO:0000256" key="10">
    <source>
        <dbReference type="ARBA" id="ARBA00022989"/>
    </source>
</evidence>
<gene>
    <name evidence="14" type="ORF">CWS72_21265</name>
</gene>
<comment type="caution">
    <text evidence="14">The sequence shown here is derived from an EMBL/GenBank/DDBJ whole genome shotgun (WGS) entry which is preliminary data.</text>
</comment>
<keyword evidence="15" id="KW-1185">Reference proteome</keyword>
<dbReference type="PANTHER" id="PTHR30558:SF12">
    <property type="entry name" value="BIOPOLYMER TRANSPORT PROTEIN EXBD"/>
    <property type="match status" value="1"/>
</dbReference>
<dbReference type="OrthoDB" id="9798629at2"/>
<keyword evidence="5 12" id="KW-0813">Transport</keyword>
<dbReference type="GO" id="GO:0005886">
    <property type="term" value="C:plasma membrane"/>
    <property type="evidence" value="ECO:0007669"/>
    <property type="project" value="UniProtKB-SubCell"/>
</dbReference>
<dbReference type="GO" id="GO:0022857">
    <property type="term" value="F:transmembrane transporter activity"/>
    <property type="evidence" value="ECO:0007669"/>
    <property type="project" value="InterPro"/>
</dbReference>
<organism evidence="14 15">
    <name type="scientific">Telmatospirillum siberiense</name>
    <dbReference type="NCBI Taxonomy" id="382514"/>
    <lineage>
        <taxon>Bacteria</taxon>
        <taxon>Pseudomonadati</taxon>
        <taxon>Pseudomonadota</taxon>
        <taxon>Alphaproteobacteria</taxon>
        <taxon>Rhodospirillales</taxon>
        <taxon>Rhodospirillaceae</taxon>
        <taxon>Telmatospirillum</taxon>
    </lineage>
</organism>
<feature type="transmembrane region" description="Helical" evidence="13">
    <location>
        <begin position="20"/>
        <end position="42"/>
    </location>
</feature>
<comment type="subcellular location">
    <subcellularLocation>
        <location evidence="2">Cell inner membrane</location>
        <topology evidence="2">Single-pass type II membrane protein</topology>
    </subcellularLocation>
    <subcellularLocation>
        <location evidence="12">Cell membrane</location>
        <topology evidence="12">Single-pass type II membrane protein</topology>
    </subcellularLocation>
</comment>
<dbReference type="InterPro" id="IPR003400">
    <property type="entry name" value="ExbD"/>
</dbReference>
<keyword evidence="6" id="KW-1003">Cell membrane</keyword>
<keyword evidence="7" id="KW-0997">Cell inner membrane</keyword>